<protein>
    <submittedName>
        <fullName evidence="1">Uncharacterized protein</fullName>
    </submittedName>
</protein>
<accession>A0A9P0CTF3</accession>
<keyword evidence="2" id="KW-1185">Reference proteome</keyword>
<reference evidence="1" key="1">
    <citation type="submission" date="2022-01" db="EMBL/GenBank/DDBJ databases">
        <authorList>
            <person name="King R."/>
        </authorList>
    </citation>
    <scope>NUCLEOTIDE SEQUENCE</scope>
</reference>
<evidence type="ECO:0000313" key="1">
    <source>
        <dbReference type="EMBL" id="CAH1107791.1"/>
    </source>
</evidence>
<dbReference type="Proteomes" id="UP001153636">
    <property type="component" value="Chromosome 3"/>
</dbReference>
<name>A0A9P0CTF3_9CUCU</name>
<gene>
    <name evidence="1" type="ORF">PSYICH_LOCUS9581</name>
</gene>
<organism evidence="1 2">
    <name type="scientific">Psylliodes chrysocephalus</name>
    <dbReference type="NCBI Taxonomy" id="3402493"/>
    <lineage>
        <taxon>Eukaryota</taxon>
        <taxon>Metazoa</taxon>
        <taxon>Ecdysozoa</taxon>
        <taxon>Arthropoda</taxon>
        <taxon>Hexapoda</taxon>
        <taxon>Insecta</taxon>
        <taxon>Pterygota</taxon>
        <taxon>Neoptera</taxon>
        <taxon>Endopterygota</taxon>
        <taxon>Coleoptera</taxon>
        <taxon>Polyphaga</taxon>
        <taxon>Cucujiformia</taxon>
        <taxon>Chrysomeloidea</taxon>
        <taxon>Chrysomelidae</taxon>
        <taxon>Galerucinae</taxon>
        <taxon>Alticini</taxon>
        <taxon>Psylliodes</taxon>
    </lineage>
</organism>
<sequence length="306" mass="34556">MVRKKGATWQFFKEKGKSGVVGKYCDLEYKHSNVNKMTKHKKKCFKCPEEMKKILYSVPATVSTKLSMCMSTPKKRTKYPQQGQQLKELEVDVSFELKEAHPARPSSSRSQTFLVLSLSETESNATATNASTSNIPAKSACSIFNFNRPQPSPSIVNNNRGGLLTFESLNQSLAKAIFVSGTPLPMVGHPLWLEFFKQLRPSFKPPSRLAVSEEEEISSEMKRQILDDGLFWVRVEKMVNILNPIVELITALESNTSLIHNVYTILQETLKQEMPESPLQQIEKRKSAFKVRKTYSIWSGTNSPGC</sequence>
<dbReference type="OrthoDB" id="4951847at2759"/>
<proteinExistence type="predicted"/>
<dbReference type="AlphaFoldDB" id="A0A9P0CTF3"/>
<evidence type="ECO:0000313" key="2">
    <source>
        <dbReference type="Proteomes" id="UP001153636"/>
    </source>
</evidence>
<dbReference type="EMBL" id="OV651815">
    <property type="protein sequence ID" value="CAH1107791.1"/>
    <property type="molecule type" value="Genomic_DNA"/>
</dbReference>